<feature type="region of interest" description="Disordered" evidence="1">
    <location>
        <begin position="59"/>
        <end position="84"/>
    </location>
</feature>
<accession>A0A9C7BVE9</accession>
<name>A0A9C7BVE9_9VIRU</name>
<reference evidence="2" key="1">
    <citation type="submission" date="2022-10" db="EMBL/GenBank/DDBJ databases">
        <title>Genome sequences of endogenous nimaviruses in decapod crustaceans.</title>
        <authorList>
            <person name="Kawato S."/>
            <person name="Nozaki R."/>
            <person name="Kondo H."/>
            <person name="Hirono I."/>
        </authorList>
    </citation>
    <scope>NUCLEOTIDE SEQUENCE</scope>
    <source>
        <strain evidence="2">Lva-Nima_1</strain>
    </source>
</reference>
<protein>
    <submittedName>
        <fullName evidence="2">Uncharacterized protein</fullName>
    </submittedName>
</protein>
<evidence type="ECO:0000313" key="2">
    <source>
        <dbReference type="EMBL" id="BDT62139.1"/>
    </source>
</evidence>
<proteinExistence type="predicted"/>
<feature type="compositionally biased region" description="Low complexity" evidence="1">
    <location>
        <begin position="59"/>
        <end position="70"/>
    </location>
</feature>
<sequence length="204" mass="23179">MYFYETIFYSLSYYLIQLPISFLYKLFNKEKKQQHHYHHYHHNSSSSSIAAVSSSSSSSSSSSLSSSSFTDDTDNSETDETIYNNDKDTVATTCDVKRGLCENNNNKNRGNTTLVYTDNNEKDVGFVNILGSGNINISSTYIKKHSKDIRKNDKWLHTKHRYNTRVSSANKFNRGCDQYKNNGPVTRSVTAKLKEKANLFSSTG</sequence>
<feature type="compositionally biased region" description="Acidic residues" evidence="1">
    <location>
        <begin position="71"/>
        <end position="80"/>
    </location>
</feature>
<dbReference type="EMBL" id="LC738872">
    <property type="protein sequence ID" value="BDT62139.1"/>
    <property type="molecule type" value="Genomic_DNA"/>
</dbReference>
<organism evidence="2">
    <name type="scientific">Litopenaeus vannamei majanivirus Nimav-1_LVa</name>
    <dbReference type="NCBI Taxonomy" id="2984273"/>
    <lineage>
        <taxon>Viruses</taxon>
        <taxon>Viruses incertae sedis</taxon>
        <taxon>Naldaviricetes</taxon>
        <taxon>Nimaviridae</taxon>
    </lineage>
</organism>
<evidence type="ECO:0000256" key="1">
    <source>
        <dbReference type="SAM" id="MobiDB-lite"/>
    </source>
</evidence>